<evidence type="ECO:0000313" key="9">
    <source>
        <dbReference type="Proteomes" id="UP001176517"/>
    </source>
</evidence>
<gene>
    <name evidence="8" type="ORF">OC846_004112</name>
</gene>
<proteinExistence type="predicted"/>
<dbReference type="InterPro" id="IPR056543">
    <property type="entry name" value="Ig-like_POM152_9th"/>
</dbReference>
<feature type="region of interest" description="Disordered" evidence="1">
    <location>
        <begin position="1"/>
        <end position="24"/>
    </location>
</feature>
<keyword evidence="2" id="KW-1133">Transmembrane helix</keyword>
<feature type="domain" description="Nucleoporin POM152 first Ig-like" evidence="6">
    <location>
        <begin position="199"/>
        <end position="367"/>
    </location>
</feature>
<dbReference type="Pfam" id="PF24527">
    <property type="entry name" value="Ig-like_Pom152_9"/>
    <property type="match status" value="1"/>
</dbReference>
<dbReference type="Pfam" id="PF24097">
    <property type="entry name" value="TMD_POM152"/>
    <property type="match status" value="1"/>
</dbReference>
<dbReference type="GO" id="GO:0017056">
    <property type="term" value="F:structural constituent of nuclear pore"/>
    <property type="evidence" value="ECO:0007669"/>
    <property type="project" value="InterPro"/>
</dbReference>
<evidence type="ECO:0000259" key="3">
    <source>
        <dbReference type="Pfam" id="PF23664"/>
    </source>
</evidence>
<reference evidence="8" key="1">
    <citation type="journal article" date="2023" name="PhytoFront">
        <title>Draft Genome Resources of Seven Strains of Tilletia horrida, Causal Agent of Kernel Smut of Rice.</title>
        <authorList>
            <person name="Khanal S."/>
            <person name="Antony Babu S."/>
            <person name="Zhou X.G."/>
        </authorList>
    </citation>
    <scope>NUCLEOTIDE SEQUENCE</scope>
    <source>
        <strain evidence="8">TX6</strain>
    </source>
</reference>
<feature type="domain" description="Nucleoporin POM152 immunoglobulin-like" evidence="3">
    <location>
        <begin position="689"/>
        <end position="790"/>
    </location>
</feature>
<feature type="domain" description="Nucleoporin POM152 ninth Ig-like" evidence="7">
    <location>
        <begin position="1238"/>
        <end position="1309"/>
    </location>
</feature>
<evidence type="ECO:0000313" key="8">
    <source>
        <dbReference type="EMBL" id="KAK0549331.1"/>
    </source>
</evidence>
<dbReference type="Proteomes" id="UP001176517">
    <property type="component" value="Unassembled WGS sequence"/>
</dbReference>
<dbReference type="Pfam" id="PF24519">
    <property type="entry name" value="Ig-like_Pom152_1"/>
    <property type="match status" value="1"/>
</dbReference>
<evidence type="ECO:0000259" key="6">
    <source>
        <dbReference type="Pfam" id="PF24519"/>
    </source>
</evidence>
<dbReference type="Pfam" id="PF24312">
    <property type="entry name" value="Ig-like_POM152"/>
    <property type="match status" value="1"/>
</dbReference>
<dbReference type="Pfam" id="PF23664">
    <property type="entry name" value="Ig_Pom152"/>
    <property type="match status" value="1"/>
</dbReference>
<evidence type="ECO:0000259" key="7">
    <source>
        <dbReference type="Pfam" id="PF24527"/>
    </source>
</evidence>
<keyword evidence="2" id="KW-0472">Membrane</keyword>
<feature type="domain" description="Nucleoporin POM152 Ig-like" evidence="5">
    <location>
        <begin position="908"/>
        <end position="991"/>
    </location>
</feature>
<dbReference type="GO" id="GO:0006606">
    <property type="term" value="P:protein import into nucleus"/>
    <property type="evidence" value="ECO:0007669"/>
    <property type="project" value="TreeGrafter"/>
</dbReference>
<evidence type="ECO:0000256" key="2">
    <source>
        <dbReference type="SAM" id="Phobius"/>
    </source>
</evidence>
<dbReference type="EMBL" id="JAPDMZ010000115">
    <property type="protein sequence ID" value="KAK0549331.1"/>
    <property type="molecule type" value="Genomic_DNA"/>
</dbReference>
<comment type="caution">
    <text evidence="8">The sequence shown here is derived from an EMBL/GenBank/DDBJ whole genome shotgun (WGS) entry which is preliminary data.</text>
</comment>
<dbReference type="InterPro" id="IPR056544">
    <property type="entry name" value="Ig_POM152"/>
</dbReference>
<dbReference type="InterPro" id="IPR056541">
    <property type="entry name" value="Ig-like_POM152"/>
</dbReference>
<evidence type="ECO:0000256" key="1">
    <source>
        <dbReference type="SAM" id="MobiDB-lite"/>
    </source>
</evidence>
<dbReference type="InterPro" id="IPR037701">
    <property type="entry name" value="Pom152"/>
</dbReference>
<dbReference type="PANTHER" id="PTHR28206">
    <property type="entry name" value="NUCLEOPORIN POM152"/>
    <property type="match status" value="1"/>
</dbReference>
<dbReference type="InterPro" id="IPR056540">
    <property type="entry name" value="TMD_POM152"/>
</dbReference>
<keyword evidence="2" id="KW-0812">Transmembrane</keyword>
<feature type="domain" description="Nucleoporin POM152 N-terminal transmembrane" evidence="4">
    <location>
        <begin position="40"/>
        <end position="127"/>
    </location>
</feature>
<organism evidence="8 9">
    <name type="scientific">Tilletia horrida</name>
    <dbReference type="NCBI Taxonomy" id="155126"/>
    <lineage>
        <taxon>Eukaryota</taxon>
        <taxon>Fungi</taxon>
        <taxon>Dikarya</taxon>
        <taxon>Basidiomycota</taxon>
        <taxon>Ustilaginomycotina</taxon>
        <taxon>Exobasidiomycetes</taxon>
        <taxon>Tilletiales</taxon>
        <taxon>Tilletiaceae</taxon>
        <taxon>Tilletia</taxon>
    </lineage>
</organism>
<name>A0AAN6GP99_9BASI</name>
<accession>A0AAN6GP99</accession>
<dbReference type="GO" id="GO:0006999">
    <property type="term" value="P:nuclear pore organization"/>
    <property type="evidence" value="ECO:0007669"/>
    <property type="project" value="TreeGrafter"/>
</dbReference>
<dbReference type="PANTHER" id="PTHR28206:SF1">
    <property type="entry name" value="NUCLEOPORIN POM152"/>
    <property type="match status" value="1"/>
</dbReference>
<dbReference type="GO" id="GO:0070762">
    <property type="term" value="C:nuclear pore transmembrane ring"/>
    <property type="evidence" value="ECO:0007669"/>
    <property type="project" value="TreeGrafter"/>
</dbReference>
<protein>
    <recommendedName>
        <fullName evidence="10">Nucleoporin POM152</fullName>
    </recommendedName>
</protein>
<evidence type="ECO:0008006" key="10">
    <source>
        <dbReference type="Google" id="ProtNLM"/>
    </source>
</evidence>
<dbReference type="InterPro" id="IPR056542">
    <property type="entry name" value="Ig-like_POM152_1st"/>
</dbReference>
<keyword evidence="9" id="KW-1185">Reference proteome</keyword>
<sequence length="1428" mass="155559">MASQAQSGQAQAQRDVATTSSSATAAPAEVPPLIPLTLVDAPAQRYYATAGFIAVQSFKIYHVASQWWSTSSTSSVRSQLPRTIFIDASLLYLLYTLKIPRLSPPLRSWLSLLLALTFFDLLLTGWVHGILLAALAGVGRAFLHLFVSEGFFSGQLGLTERQVRVRDLISPSSHIFGQHTIHILPHSTAKFRIAGQSASSCYCVGPAQPRITIPITFNNTEPVQLQYSVTSFSNSSDTRVYNVEIPRSALISTISRVDKGSGGAAAGDGAGGTDSDADAQRQLLYENDGEIDLDDLELLGLDVSHGAVVRAGDGLRDKIERRSSSRRRTSAESLFSLPIQHVGRIRLERVIDRQQMDARISASEILVVECPTTRFAEVTADANTTGDGQLVASSRNKIVGALTKTAGGPASVSHFCPGDEAQLFVEVRGTAPMSVSYHRQWAARIGEEKLRVPHGHSDFEEHPNQQISRIAPVGLVTPLVASDQAFQSEEWDRQLFGIVQEQALKARSDSSTNLKSFDWASSRDVRIPLNLDLSRAGTYSYELASVRDACGNLHVLQSPDEQSRSKKTANRELRSVEVHQPAKVAFVDCIPERPAKLKRGQNPPELVVKIDAGDAASAPLDLTLSYAPDAAAQEVAGSAWTRNYTVKAHQKTLKMKSTGSGTYTLEKATSKYCSGEIGAPWTCNVVAVPVPYANISFSSIDDICSGPVGVKALAIVTGAPPFSLKGTQISGRNRHPFERTFSHSREEIEFKPSAEGAVEYAFESLSDSNYQNIHLDGPRHKQVVHPLASASFAAPSAGNGSNKSRDGTNHIALHSCTGDTASYDVLLQGTGPFDLTYAVRSNSPKEAQKTITVKDINNPRYHLEVKLPKEVAKRGGEVTVSLVSVKDGKGCERPLTTSDLIVDVRRVKPTAAFFPADVSLREVVKLEDHDVELPVRLSGGGPWKVGVQHESDTAPKIYEFNKAESQIKVRRAGLYTLTSVADQCPGDVLQGRETYVVRVRERPAVRFTDQSGLLASNQSLLRRPVCAGTADAAEVTVRGQHPVEYSWQQHIPSPGRSHHGYQTDVLQAASAQDVSSFQLLTSTPGWHIYELLEVGDAVYERKALAKDARGAVLEQYVQPLPSAAVQQGKDLSFCVGEALGASTKALPSINLVGTPPFSIDFKITHDSTGKSRTFHRRDVAGHRFNIDIPASEFNFSSTGTWRLSLLKVTDGNGCETLLGEDGQRRSGDLVMEVAETASIAAVGDRDDYCVGESVEFLLQGNPPWMVEYEFNGKKLKASSKEAGFTRIADRPGKLVIQRVAHQRNKCQQDVTGLVKTIHQLPTVRVREGKHFIENLREGNRAEIVFTLTGVPPFSFTYQRTETFDDHVHPKVLETHTVAGILEHHYSIFTSQEGTWSVTFLQDRHCAVDAQGDSPRLLGKAKLAIEAAQ</sequence>
<feature type="transmembrane region" description="Helical" evidence="2">
    <location>
        <begin position="109"/>
        <end position="136"/>
    </location>
</feature>
<evidence type="ECO:0000259" key="4">
    <source>
        <dbReference type="Pfam" id="PF24097"/>
    </source>
</evidence>
<evidence type="ECO:0000259" key="5">
    <source>
        <dbReference type="Pfam" id="PF24312"/>
    </source>
</evidence>